<evidence type="ECO:0000256" key="7">
    <source>
        <dbReference type="PROSITE-ProRule" id="PRU01373"/>
    </source>
</evidence>
<accession>A0ABV9GXQ4</accession>
<evidence type="ECO:0000256" key="5">
    <source>
        <dbReference type="ARBA" id="ARBA00022984"/>
    </source>
</evidence>
<dbReference type="PROSITE" id="PS52029">
    <property type="entry name" value="LD_TPASE"/>
    <property type="match status" value="1"/>
</dbReference>
<comment type="caution">
    <text evidence="10">The sequence shown here is derived from an EMBL/GenBank/DDBJ whole genome shotgun (WGS) entry which is preliminary data.</text>
</comment>
<feature type="active site" description="Nucleophile" evidence="7">
    <location>
        <position position="250"/>
    </location>
</feature>
<comment type="similarity">
    <text evidence="2">Belongs to the YkuD family.</text>
</comment>
<proteinExistence type="inferred from homology"/>
<gene>
    <name evidence="10" type="ORF">ACFO3A_08960</name>
</gene>
<keyword evidence="6 7" id="KW-0961">Cell wall biogenesis/degradation</keyword>
<name>A0ABV9GXQ4_9BURK</name>
<dbReference type="GO" id="GO:0016740">
    <property type="term" value="F:transferase activity"/>
    <property type="evidence" value="ECO:0007669"/>
    <property type="project" value="UniProtKB-KW"/>
</dbReference>
<dbReference type="RefSeq" id="WP_377725784.1">
    <property type="nucleotide sequence ID" value="NZ_JBHSEW010000007.1"/>
</dbReference>
<dbReference type="InterPro" id="IPR038063">
    <property type="entry name" value="Transpep_catalytic_dom"/>
</dbReference>
<dbReference type="EC" id="2.-.-.-" evidence="10"/>
<dbReference type="InterPro" id="IPR032710">
    <property type="entry name" value="NTF2-like_dom_sf"/>
</dbReference>
<evidence type="ECO:0000259" key="9">
    <source>
        <dbReference type="PROSITE" id="PS52029"/>
    </source>
</evidence>
<dbReference type="Pfam" id="PF24125">
    <property type="entry name" value="Cds6_C"/>
    <property type="match status" value="1"/>
</dbReference>
<dbReference type="CDD" id="cd16913">
    <property type="entry name" value="YkuD_like"/>
    <property type="match status" value="1"/>
</dbReference>
<keyword evidence="3 10" id="KW-0808">Transferase</keyword>
<evidence type="ECO:0000256" key="1">
    <source>
        <dbReference type="ARBA" id="ARBA00004752"/>
    </source>
</evidence>
<dbReference type="InterPro" id="IPR005490">
    <property type="entry name" value="LD_TPept_cat_dom"/>
</dbReference>
<evidence type="ECO:0000313" key="10">
    <source>
        <dbReference type="EMBL" id="MFC4622344.1"/>
    </source>
</evidence>
<sequence length="402" mass="44028">MRQRLCLGLLTVCLLPPTALGGPPAADALRDGQAEQRLMQVLALTSAGLTAQALPLAEELVREYPNFQLAQLALGDLLLARTHGLATFGNTDAPNEQTQTTLHALRVESLRRIAAQKQGLAPPLGSIPAQFVQLPRNFRHAIAIDAALSRLYLLENGPEGLRVVANYYASVGKLGIDKTLEGDQRTPLGVYFITSNLDPKTLDKFYGAGALPLNYPNPLDVRRGKTGHGIWLHGTPPEQFARAPQATDGCVALANPDLERLLRTVQPRTTPVVIAPMLTWVQPQALVPEREAFTAVLAAWQQARADGALASVLDFYAEDFQGPKKANLAAWRNQLQTELAKQQGRPLQLKDLSLLHWQDAEDTMVVTFGAVVQGERTGPVKRQYWRYEAAQGWKIFYEATIG</sequence>
<evidence type="ECO:0000313" key="11">
    <source>
        <dbReference type="Proteomes" id="UP001595967"/>
    </source>
</evidence>
<dbReference type="Gene3D" id="2.40.440.10">
    <property type="entry name" value="L,D-transpeptidase catalytic domain-like"/>
    <property type="match status" value="1"/>
</dbReference>
<organism evidence="10 11">
    <name type="scientific">Comamonas nitrativorans</name>
    <dbReference type="NCBI Taxonomy" id="108437"/>
    <lineage>
        <taxon>Bacteria</taxon>
        <taxon>Pseudomonadati</taxon>
        <taxon>Pseudomonadota</taxon>
        <taxon>Betaproteobacteria</taxon>
        <taxon>Burkholderiales</taxon>
        <taxon>Comamonadaceae</taxon>
        <taxon>Comamonas</taxon>
    </lineage>
</organism>
<evidence type="ECO:0000256" key="2">
    <source>
        <dbReference type="ARBA" id="ARBA00005992"/>
    </source>
</evidence>
<evidence type="ECO:0000256" key="4">
    <source>
        <dbReference type="ARBA" id="ARBA00022960"/>
    </source>
</evidence>
<keyword evidence="5 7" id="KW-0573">Peptidoglycan synthesis</keyword>
<dbReference type="PANTHER" id="PTHR36699">
    <property type="entry name" value="LD-TRANSPEPTIDASE"/>
    <property type="match status" value="1"/>
</dbReference>
<keyword evidence="11" id="KW-1185">Reference proteome</keyword>
<dbReference type="SUPFAM" id="SSF141523">
    <property type="entry name" value="L,D-transpeptidase catalytic domain-like"/>
    <property type="match status" value="1"/>
</dbReference>
<feature type="chain" id="PRO_5046320758" evidence="8">
    <location>
        <begin position="22"/>
        <end position="402"/>
    </location>
</feature>
<keyword evidence="8" id="KW-0732">Signal</keyword>
<keyword evidence="4 7" id="KW-0133">Cell shape</keyword>
<feature type="active site" description="Proton donor/acceptor" evidence="7">
    <location>
        <position position="233"/>
    </location>
</feature>
<evidence type="ECO:0000256" key="8">
    <source>
        <dbReference type="SAM" id="SignalP"/>
    </source>
</evidence>
<dbReference type="Pfam" id="PF03734">
    <property type="entry name" value="YkuD"/>
    <property type="match status" value="1"/>
</dbReference>
<dbReference type="SUPFAM" id="SSF54427">
    <property type="entry name" value="NTF2-like"/>
    <property type="match status" value="1"/>
</dbReference>
<dbReference type="InterPro" id="IPR056203">
    <property type="entry name" value="Cds6_C"/>
</dbReference>
<dbReference type="Proteomes" id="UP001595967">
    <property type="component" value="Unassembled WGS sequence"/>
</dbReference>
<reference evidence="11" key="1">
    <citation type="journal article" date="2019" name="Int. J. Syst. Evol. Microbiol.">
        <title>The Global Catalogue of Microorganisms (GCM) 10K type strain sequencing project: providing services to taxonomists for standard genome sequencing and annotation.</title>
        <authorList>
            <consortium name="The Broad Institute Genomics Platform"/>
            <consortium name="The Broad Institute Genome Sequencing Center for Infectious Disease"/>
            <person name="Wu L."/>
            <person name="Ma J."/>
        </authorList>
    </citation>
    <scope>NUCLEOTIDE SEQUENCE [LARGE SCALE GENOMIC DNA]</scope>
    <source>
        <strain evidence="11">JCM 11650</strain>
    </source>
</reference>
<protein>
    <submittedName>
        <fullName evidence="10">Murein L,D-transpeptidase family protein</fullName>
        <ecNumber evidence="10">2.-.-.-</ecNumber>
    </submittedName>
</protein>
<comment type="pathway">
    <text evidence="1 7">Cell wall biogenesis; peptidoglycan biosynthesis.</text>
</comment>
<feature type="domain" description="L,D-TPase catalytic" evidence="9">
    <location>
        <begin position="140"/>
        <end position="275"/>
    </location>
</feature>
<evidence type="ECO:0000256" key="3">
    <source>
        <dbReference type="ARBA" id="ARBA00022679"/>
    </source>
</evidence>
<dbReference type="EMBL" id="JBHSEW010000007">
    <property type="protein sequence ID" value="MFC4622344.1"/>
    <property type="molecule type" value="Genomic_DNA"/>
</dbReference>
<feature type="signal peptide" evidence="8">
    <location>
        <begin position="1"/>
        <end position="21"/>
    </location>
</feature>
<dbReference type="PANTHER" id="PTHR36699:SF1">
    <property type="entry name" value="L,D-TRANSPEPTIDASE YAFK-RELATED"/>
    <property type="match status" value="1"/>
</dbReference>
<evidence type="ECO:0000256" key="6">
    <source>
        <dbReference type="ARBA" id="ARBA00023316"/>
    </source>
</evidence>